<comment type="caution">
    <text evidence="1">The sequence shown here is derived from an EMBL/GenBank/DDBJ whole genome shotgun (WGS) entry which is preliminary data.</text>
</comment>
<gene>
    <name evidence="1" type="ORF">Pint_07659</name>
</gene>
<name>A0ACC0XRQ7_9ROSI</name>
<reference evidence="2" key="1">
    <citation type="journal article" date="2023" name="G3 (Bethesda)">
        <title>Genome assembly and association tests identify interacting loci associated with vigor, precocity, and sex in interspecific pistachio rootstocks.</title>
        <authorList>
            <person name="Palmer W."/>
            <person name="Jacygrad E."/>
            <person name="Sagayaradj S."/>
            <person name="Cavanaugh K."/>
            <person name="Han R."/>
            <person name="Bertier L."/>
            <person name="Beede B."/>
            <person name="Kafkas S."/>
            <person name="Golino D."/>
            <person name="Preece J."/>
            <person name="Michelmore R."/>
        </authorList>
    </citation>
    <scope>NUCLEOTIDE SEQUENCE [LARGE SCALE GENOMIC DNA]</scope>
</reference>
<protein>
    <submittedName>
        <fullName evidence="1">Uncharacterized protein</fullName>
    </submittedName>
</protein>
<accession>A0ACC0XRQ7</accession>
<dbReference type="Proteomes" id="UP001163603">
    <property type="component" value="Chromosome 10"/>
</dbReference>
<sequence>MYFHGACFSNYEAWLSNPTHIGPSTLVVWPLVDQEILNGDICQTSGITSELQLYYTAIGALICATLMLFACWFHYHKVAPRLAWFQDVESMLNHCLAGLLRAWVPFLGGHQVHVTLLINPFLNAGVGPKEIPLPHEFILNRDFFAQLYLSFVEGATPFFTLNGQNMRNFLFFRGGLDSVTEGLWLTNIAHHHLDIAILFLIVGHIYRTNWGIGHGLKGILENYLTCKHLLSFSTPKPGHHHVHC</sequence>
<evidence type="ECO:0000313" key="1">
    <source>
        <dbReference type="EMBL" id="KAJ0024004.1"/>
    </source>
</evidence>
<keyword evidence="2" id="KW-1185">Reference proteome</keyword>
<organism evidence="1 2">
    <name type="scientific">Pistacia integerrima</name>
    <dbReference type="NCBI Taxonomy" id="434235"/>
    <lineage>
        <taxon>Eukaryota</taxon>
        <taxon>Viridiplantae</taxon>
        <taxon>Streptophyta</taxon>
        <taxon>Embryophyta</taxon>
        <taxon>Tracheophyta</taxon>
        <taxon>Spermatophyta</taxon>
        <taxon>Magnoliopsida</taxon>
        <taxon>eudicotyledons</taxon>
        <taxon>Gunneridae</taxon>
        <taxon>Pentapetalae</taxon>
        <taxon>rosids</taxon>
        <taxon>malvids</taxon>
        <taxon>Sapindales</taxon>
        <taxon>Anacardiaceae</taxon>
        <taxon>Pistacia</taxon>
    </lineage>
</organism>
<proteinExistence type="predicted"/>
<evidence type="ECO:0000313" key="2">
    <source>
        <dbReference type="Proteomes" id="UP001163603"/>
    </source>
</evidence>
<dbReference type="EMBL" id="CM047745">
    <property type="protein sequence ID" value="KAJ0024004.1"/>
    <property type="molecule type" value="Genomic_DNA"/>
</dbReference>